<dbReference type="Proteomes" id="UP000594774">
    <property type="component" value="Chromosome"/>
</dbReference>
<evidence type="ECO:0000313" key="3">
    <source>
        <dbReference type="EMBL" id="QQB83336.1"/>
    </source>
</evidence>
<keyword evidence="1" id="KW-0472">Membrane</keyword>
<feature type="transmembrane region" description="Helical" evidence="1">
    <location>
        <begin position="63"/>
        <end position="87"/>
    </location>
</feature>
<feature type="transmembrane region" description="Helical" evidence="1">
    <location>
        <begin position="328"/>
        <end position="351"/>
    </location>
</feature>
<evidence type="ECO:0000256" key="1">
    <source>
        <dbReference type="SAM" id="Phobius"/>
    </source>
</evidence>
<gene>
    <name evidence="2" type="ORF">I6G95_03105</name>
    <name evidence="3" type="ORF">I6H48_03685</name>
</gene>
<evidence type="ECO:0000313" key="5">
    <source>
        <dbReference type="Proteomes" id="UP000595198"/>
    </source>
</evidence>
<proteinExistence type="predicted"/>
<sequence length="458" mass="49023">MAKRTREESITLKIAASYLRASIGPNIAAALAIGFTIGILAAVLNTRQATEGTAVGEAVTVNLATNVSISWAIASIFCIPQIVSRAFTKLDYFISCLQVVGWPARRYFLLLVLQLLSIEALAIAISYPVAVLFQQVVMLISRRDSDDLLYPGQYFEPISLNSILMATFIISISVIISGIVVFMGYALKQKAQSAGAKPVRVSIDGANKLQWGDLVAALSMIFLVIAVQSGAQAGLFVILAMLSALFWLCSRFILHIIRAIERALARLAGSFPGAAALGAFSAELHTATKSIVLPLAYVLGIPAIVLSVSHTEAYAMKQAGGGIQNWDFLVMLGLPLFFVGILSLTSFLMAVDQVVITADRLNKVGFPAPVLYLVRFAGLPFLFICVSLGIAAVFALGGSMVHVMILDVPARFAIEGLSLMVSLALAGAIYLAFLLCGLVFLAWKFRRTMSSLLYANCG</sequence>
<keyword evidence="1" id="KW-0812">Transmembrane</keyword>
<feature type="transmembrane region" description="Helical" evidence="1">
    <location>
        <begin position="160"/>
        <end position="187"/>
    </location>
</feature>
<dbReference type="AlphaFoldDB" id="A0AB37GJS9"/>
<feature type="transmembrane region" description="Helical" evidence="1">
    <location>
        <begin position="208"/>
        <end position="227"/>
    </location>
</feature>
<accession>A0AB37GJS9</accession>
<name>A0AB37GJS9_CORAY</name>
<dbReference type="RefSeq" id="WP_049189789.1">
    <property type="nucleotide sequence ID" value="NZ_CP065628.1"/>
</dbReference>
<feature type="transmembrane region" description="Helical" evidence="1">
    <location>
        <begin position="372"/>
        <end position="397"/>
    </location>
</feature>
<keyword evidence="1" id="KW-1133">Transmembrane helix</keyword>
<keyword evidence="5" id="KW-1185">Reference proteome</keyword>
<evidence type="ECO:0008006" key="6">
    <source>
        <dbReference type="Google" id="ProtNLM"/>
    </source>
</evidence>
<evidence type="ECO:0000313" key="4">
    <source>
        <dbReference type="Proteomes" id="UP000594774"/>
    </source>
</evidence>
<feature type="transmembrane region" description="Helical" evidence="1">
    <location>
        <begin position="291"/>
        <end position="308"/>
    </location>
</feature>
<organism evidence="2 4">
    <name type="scientific">Corynebacterium amycolatum</name>
    <dbReference type="NCBI Taxonomy" id="43765"/>
    <lineage>
        <taxon>Bacteria</taxon>
        <taxon>Bacillati</taxon>
        <taxon>Actinomycetota</taxon>
        <taxon>Actinomycetes</taxon>
        <taxon>Mycobacteriales</taxon>
        <taxon>Corynebacteriaceae</taxon>
        <taxon>Corynebacterium</taxon>
    </lineage>
</organism>
<dbReference type="Proteomes" id="UP000595198">
    <property type="component" value="Chromosome"/>
</dbReference>
<evidence type="ECO:0000313" key="2">
    <source>
        <dbReference type="EMBL" id="QPR31458.1"/>
    </source>
</evidence>
<feature type="transmembrane region" description="Helical" evidence="1">
    <location>
        <begin position="233"/>
        <end position="254"/>
    </location>
</feature>
<feature type="transmembrane region" description="Helical" evidence="1">
    <location>
        <begin position="417"/>
        <end position="443"/>
    </location>
</feature>
<dbReference type="EMBL" id="CP066023">
    <property type="protein sequence ID" value="QQB83336.1"/>
    <property type="molecule type" value="Genomic_DNA"/>
</dbReference>
<reference evidence="4 5" key="1">
    <citation type="submission" date="2020-12" db="EMBL/GenBank/DDBJ databases">
        <title>FDA dAtabase for Regulatory Grade micrObial Sequences (FDA-ARGOS): Supporting development and validation of Infectious Disease Dx tests.</title>
        <authorList>
            <person name="Sproer C."/>
            <person name="Gronow S."/>
            <person name="Severitt S."/>
            <person name="Schroder I."/>
            <person name="Tallon L."/>
            <person name="Sadzewicz L."/>
            <person name="Zhao X."/>
            <person name="Boylan J."/>
            <person name="Ott S."/>
            <person name="Bowen H."/>
            <person name="Vavikolanu K."/>
            <person name="Mehta A."/>
            <person name="Aluvathingal J."/>
            <person name="Nadendla S."/>
            <person name="Lowell S."/>
            <person name="Myers T."/>
            <person name="Yan Y."/>
            <person name="Sichtig H."/>
        </authorList>
    </citation>
    <scope>NUCLEOTIDE SEQUENCE [LARGE SCALE GENOMIC DNA]</scope>
    <source>
        <strain evidence="2 4">FDAARGOS_938</strain>
        <strain evidence="3 5">FDAARGOS_991</strain>
    </source>
</reference>
<dbReference type="EMBL" id="CP065628">
    <property type="protein sequence ID" value="QPR31458.1"/>
    <property type="molecule type" value="Genomic_DNA"/>
</dbReference>
<feature type="transmembrane region" description="Helical" evidence="1">
    <location>
        <begin position="21"/>
        <end position="43"/>
    </location>
</feature>
<feature type="transmembrane region" description="Helical" evidence="1">
    <location>
        <begin position="107"/>
        <end position="140"/>
    </location>
</feature>
<protein>
    <recommendedName>
        <fullName evidence="6">ABC transporter permease</fullName>
    </recommendedName>
</protein>